<accession>A0A9J5YTC4</accession>
<name>A0A9J5YTC4_SOLCO</name>
<dbReference type="AlphaFoldDB" id="A0A9J5YTC4"/>
<dbReference type="Proteomes" id="UP000824120">
    <property type="component" value="Chromosome 5"/>
</dbReference>
<protein>
    <submittedName>
        <fullName evidence="1">Uncharacterized protein</fullName>
    </submittedName>
</protein>
<sequence length="72" mass="8423">MILVYFQFSNHWALYVFIYYHGLSASEIGMVEVAEKIADFGRSISWQFFQCNVFCSIDIYQGFDARFSDLDA</sequence>
<reference evidence="1 2" key="1">
    <citation type="submission" date="2020-09" db="EMBL/GenBank/DDBJ databases">
        <title>De no assembly of potato wild relative species, Solanum commersonii.</title>
        <authorList>
            <person name="Cho K."/>
        </authorList>
    </citation>
    <scope>NUCLEOTIDE SEQUENCE [LARGE SCALE GENOMIC DNA]</scope>
    <source>
        <strain evidence="1">LZ3.2</strain>
        <tissue evidence="1">Leaf</tissue>
    </source>
</reference>
<comment type="caution">
    <text evidence="1">The sequence shown here is derived from an EMBL/GenBank/DDBJ whole genome shotgun (WGS) entry which is preliminary data.</text>
</comment>
<evidence type="ECO:0000313" key="2">
    <source>
        <dbReference type="Proteomes" id="UP000824120"/>
    </source>
</evidence>
<keyword evidence="2" id="KW-1185">Reference proteome</keyword>
<organism evidence="1 2">
    <name type="scientific">Solanum commersonii</name>
    <name type="common">Commerson's wild potato</name>
    <name type="synonym">Commerson's nightshade</name>
    <dbReference type="NCBI Taxonomy" id="4109"/>
    <lineage>
        <taxon>Eukaryota</taxon>
        <taxon>Viridiplantae</taxon>
        <taxon>Streptophyta</taxon>
        <taxon>Embryophyta</taxon>
        <taxon>Tracheophyta</taxon>
        <taxon>Spermatophyta</taxon>
        <taxon>Magnoliopsida</taxon>
        <taxon>eudicotyledons</taxon>
        <taxon>Gunneridae</taxon>
        <taxon>Pentapetalae</taxon>
        <taxon>asterids</taxon>
        <taxon>lamiids</taxon>
        <taxon>Solanales</taxon>
        <taxon>Solanaceae</taxon>
        <taxon>Solanoideae</taxon>
        <taxon>Solaneae</taxon>
        <taxon>Solanum</taxon>
    </lineage>
</organism>
<gene>
    <name evidence="1" type="ORF">H5410_025285</name>
</gene>
<dbReference type="EMBL" id="JACXVP010000005">
    <property type="protein sequence ID" value="KAG5603793.1"/>
    <property type="molecule type" value="Genomic_DNA"/>
</dbReference>
<proteinExistence type="predicted"/>
<evidence type="ECO:0000313" key="1">
    <source>
        <dbReference type="EMBL" id="KAG5603793.1"/>
    </source>
</evidence>